<dbReference type="GO" id="GO:0043565">
    <property type="term" value="F:sequence-specific DNA binding"/>
    <property type="evidence" value="ECO:0007669"/>
    <property type="project" value="InterPro"/>
</dbReference>
<dbReference type="PRINTS" id="PR00032">
    <property type="entry name" value="HTHARAC"/>
</dbReference>
<evidence type="ECO:0000256" key="1">
    <source>
        <dbReference type="ARBA" id="ARBA00023015"/>
    </source>
</evidence>
<feature type="domain" description="HTH araC/xylS-type" evidence="4">
    <location>
        <begin position="172"/>
        <end position="270"/>
    </location>
</feature>
<dbReference type="Proteomes" id="UP000256686">
    <property type="component" value="Unassembled WGS sequence"/>
</dbReference>
<dbReference type="RefSeq" id="WP_115968502.1">
    <property type="nucleotide sequence ID" value="NZ_QNVT01000001.1"/>
</dbReference>
<sequence length="283" mass="32888">MIIPEKEIPMHHLTSEEFQMSTLSAAGPENFHDVHRHNFFEIIWFREVYEKSHLELDFESYKLQNNQICIIAPGQAFNMKIEGEEGYAMAISREIFNEACDIESVLTGGVLPFFLDPKNEKTCSTLISLIEQEYKATSRTELLKAYLKAFCIIIGEQINPQELLLNDRQRVHDLVGLIEKHYIVQKETGFYAERLKISTHHLNDIVRLLRGTTVKKMINQRLLLEAKRELSFGALTVKEIAFKLGFNDASYFSRFFKKHTGQNPDFFKNNEKGNPQYLQFLGF</sequence>
<keyword evidence="6" id="KW-1185">Reference proteome</keyword>
<comment type="caution">
    <text evidence="5">The sequence shown here is derived from an EMBL/GenBank/DDBJ whole genome shotgun (WGS) entry which is preliminary data.</text>
</comment>
<reference evidence="6" key="1">
    <citation type="submission" date="2018-06" db="EMBL/GenBank/DDBJ databases">
        <authorList>
            <person name="Lum Nde A."/>
            <person name="Hugo C."/>
        </authorList>
    </citation>
    <scope>NUCLEOTIDE SEQUENCE [LARGE SCALE GENOMIC DNA]</scope>
    <source>
        <strain evidence="6">1_F178</strain>
    </source>
</reference>
<dbReference type="EMBL" id="QNVT01000001">
    <property type="protein sequence ID" value="REC64406.1"/>
    <property type="molecule type" value="Genomic_DNA"/>
</dbReference>
<keyword evidence="2" id="KW-0238">DNA-binding</keyword>
<organism evidence="5 6">
    <name type="scientific">Chryseobacterium pennae</name>
    <dbReference type="NCBI Taxonomy" id="2258962"/>
    <lineage>
        <taxon>Bacteria</taxon>
        <taxon>Pseudomonadati</taxon>
        <taxon>Bacteroidota</taxon>
        <taxon>Flavobacteriia</taxon>
        <taxon>Flavobacteriales</taxon>
        <taxon>Weeksellaceae</taxon>
        <taxon>Chryseobacterium group</taxon>
        <taxon>Chryseobacterium</taxon>
    </lineage>
</organism>
<dbReference type="InterPro" id="IPR018060">
    <property type="entry name" value="HTH_AraC"/>
</dbReference>
<evidence type="ECO:0000313" key="5">
    <source>
        <dbReference type="EMBL" id="REC64406.1"/>
    </source>
</evidence>
<evidence type="ECO:0000256" key="2">
    <source>
        <dbReference type="ARBA" id="ARBA00023125"/>
    </source>
</evidence>
<keyword evidence="1" id="KW-0805">Transcription regulation</keyword>
<dbReference type="InterPro" id="IPR020449">
    <property type="entry name" value="Tscrpt_reg_AraC-type_HTH"/>
</dbReference>
<name>A0A3D9CFF1_9FLAO</name>
<dbReference type="GO" id="GO:0003700">
    <property type="term" value="F:DNA-binding transcription factor activity"/>
    <property type="evidence" value="ECO:0007669"/>
    <property type="project" value="InterPro"/>
</dbReference>
<dbReference type="Pfam" id="PF12833">
    <property type="entry name" value="HTH_18"/>
    <property type="match status" value="1"/>
</dbReference>
<dbReference type="SMART" id="SM00342">
    <property type="entry name" value="HTH_ARAC"/>
    <property type="match status" value="1"/>
</dbReference>
<dbReference type="SUPFAM" id="SSF46689">
    <property type="entry name" value="Homeodomain-like"/>
    <property type="match status" value="1"/>
</dbReference>
<dbReference type="PANTHER" id="PTHR43280">
    <property type="entry name" value="ARAC-FAMILY TRANSCRIPTIONAL REGULATOR"/>
    <property type="match status" value="1"/>
</dbReference>
<evidence type="ECO:0000259" key="4">
    <source>
        <dbReference type="PROSITE" id="PS01124"/>
    </source>
</evidence>
<evidence type="ECO:0000256" key="3">
    <source>
        <dbReference type="ARBA" id="ARBA00023163"/>
    </source>
</evidence>
<keyword evidence="3" id="KW-0804">Transcription</keyword>
<dbReference type="PANTHER" id="PTHR43280:SF32">
    <property type="entry name" value="TRANSCRIPTIONAL REGULATORY PROTEIN"/>
    <property type="match status" value="1"/>
</dbReference>
<dbReference type="PROSITE" id="PS01124">
    <property type="entry name" value="HTH_ARAC_FAMILY_2"/>
    <property type="match status" value="1"/>
</dbReference>
<gene>
    <name evidence="5" type="ORF">DRF65_02195</name>
</gene>
<proteinExistence type="predicted"/>
<dbReference type="InterPro" id="IPR009057">
    <property type="entry name" value="Homeodomain-like_sf"/>
</dbReference>
<evidence type="ECO:0000313" key="6">
    <source>
        <dbReference type="Proteomes" id="UP000256686"/>
    </source>
</evidence>
<dbReference type="Gene3D" id="1.10.10.60">
    <property type="entry name" value="Homeodomain-like"/>
    <property type="match status" value="1"/>
</dbReference>
<protein>
    <recommendedName>
        <fullName evidence="4">HTH araC/xylS-type domain-containing protein</fullName>
    </recommendedName>
</protein>
<accession>A0A3D9CFF1</accession>
<dbReference type="AlphaFoldDB" id="A0A3D9CFF1"/>